<dbReference type="SUPFAM" id="SSF51735">
    <property type="entry name" value="NAD(P)-binding Rossmann-fold domains"/>
    <property type="match status" value="1"/>
</dbReference>
<comment type="similarity">
    <text evidence="1">Belongs to the Gfo/Idh/MocA family.</text>
</comment>
<evidence type="ECO:0000313" key="7">
    <source>
        <dbReference type="Proteomes" id="UP000270299"/>
    </source>
</evidence>
<gene>
    <name evidence="6" type="ORF">D9V29_14420</name>
</gene>
<dbReference type="Proteomes" id="UP000270299">
    <property type="component" value="Unassembled WGS sequence"/>
</dbReference>
<feature type="domain" description="Gfo/Idh/MocA-like oxidoreductase N-terminal" evidence="4">
    <location>
        <begin position="18"/>
        <end position="134"/>
    </location>
</feature>
<dbReference type="Pfam" id="PF22725">
    <property type="entry name" value="GFO_IDH_MocA_C3"/>
    <property type="match status" value="1"/>
</dbReference>
<evidence type="ECO:0000313" key="6">
    <source>
        <dbReference type="EMBL" id="RLP68063.1"/>
    </source>
</evidence>
<dbReference type="InterPro" id="IPR055170">
    <property type="entry name" value="GFO_IDH_MocA-like_dom"/>
</dbReference>
<sequence>MTTLPTPRFPDPQNAPALRWGIVGPGGIATDFTRAVLTHTSQNVVAVSSRSADRASQFAAANGIRRSYGSHDDLFADPDIDVVYIAVPHTEHVRLALDAIAAGKHVLVEKPMATSAADAALVVNAARAAGVFAMEAMWSKYLPKFDVIRQLLTDGALGDVRLFSADYGFRAPYDPESRFFNPALGGGALLDLGVYLVSTASFALGAFSSVTAQGLLSPTGVDVQSSLLLETATGAQALLSTTLLADTPNTASISGTGGRLTIDRVFVGPGGFTFSPAGADAVRYDDTSGLVWREGLSYQAAAVARYISDGHTESPLHSLDETLSVLTVLDEARRQISAGGRVVGSEAQ</sequence>
<dbReference type="Pfam" id="PF01408">
    <property type="entry name" value="GFO_IDH_MocA"/>
    <property type="match status" value="1"/>
</dbReference>
<dbReference type="PANTHER" id="PTHR22604:SF105">
    <property type="entry name" value="TRANS-1,2-DIHYDROBENZENE-1,2-DIOL DEHYDROGENASE"/>
    <property type="match status" value="1"/>
</dbReference>
<keyword evidence="2" id="KW-0560">Oxidoreductase</keyword>
<accession>A0A3L6ZJN4</accession>
<dbReference type="Gene3D" id="3.30.360.10">
    <property type="entry name" value="Dihydrodipicolinate Reductase, domain 2"/>
    <property type="match status" value="1"/>
</dbReference>
<organism evidence="6 7">
    <name type="scientific">Mycetocola manganoxydans</name>
    <dbReference type="NCBI Taxonomy" id="699879"/>
    <lineage>
        <taxon>Bacteria</taxon>
        <taxon>Bacillati</taxon>
        <taxon>Actinomycetota</taxon>
        <taxon>Actinomycetes</taxon>
        <taxon>Micrococcales</taxon>
        <taxon>Microbacteriaceae</taxon>
        <taxon>Mycetocola</taxon>
    </lineage>
</organism>
<reference evidence="6 7" key="1">
    <citation type="submission" date="2018-10" db="EMBL/GenBank/DDBJ databases">
        <authorList>
            <person name="Li J."/>
        </authorList>
    </citation>
    <scope>NUCLEOTIDE SEQUENCE [LARGE SCALE GENOMIC DNA]</scope>
    <source>
        <strain evidence="6 7">CCTCC AB209002</strain>
    </source>
</reference>
<feature type="domain" description="GFO/IDH/MocA-like oxidoreductase" evidence="5">
    <location>
        <begin position="148"/>
        <end position="260"/>
    </location>
</feature>
<dbReference type="OrthoDB" id="9815825at2"/>
<evidence type="ECO:0000256" key="2">
    <source>
        <dbReference type="ARBA" id="ARBA00023002"/>
    </source>
</evidence>
<dbReference type="InterPro" id="IPR000683">
    <property type="entry name" value="Gfo/Idh/MocA-like_OxRdtase_N"/>
</dbReference>
<dbReference type="SUPFAM" id="SSF55347">
    <property type="entry name" value="Glyceraldehyde-3-phosphate dehydrogenase-like, C-terminal domain"/>
    <property type="match status" value="1"/>
</dbReference>
<evidence type="ECO:0000256" key="1">
    <source>
        <dbReference type="ARBA" id="ARBA00010928"/>
    </source>
</evidence>
<evidence type="ECO:0000256" key="3">
    <source>
        <dbReference type="ARBA" id="ARBA00023027"/>
    </source>
</evidence>
<name>A0A3L6ZJN4_9MICO</name>
<dbReference type="Gene3D" id="3.40.50.720">
    <property type="entry name" value="NAD(P)-binding Rossmann-like Domain"/>
    <property type="match status" value="1"/>
</dbReference>
<dbReference type="InterPro" id="IPR050984">
    <property type="entry name" value="Gfo/Idh/MocA_domain"/>
</dbReference>
<protein>
    <submittedName>
        <fullName evidence="6">Gfo/Idh/MocA family oxidoreductase</fullName>
    </submittedName>
</protein>
<dbReference type="GO" id="GO:0016491">
    <property type="term" value="F:oxidoreductase activity"/>
    <property type="evidence" value="ECO:0007669"/>
    <property type="project" value="UniProtKB-KW"/>
</dbReference>
<dbReference type="GO" id="GO:0000166">
    <property type="term" value="F:nucleotide binding"/>
    <property type="evidence" value="ECO:0007669"/>
    <property type="project" value="InterPro"/>
</dbReference>
<evidence type="ECO:0000259" key="4">
    <source>
        <dbReference type="Pfam" id="PF01408"/>
    </source>
</evidence>
<comment type="caution">
    <text evidence="6">The sequence shown here is derived from an EMBL/GenBank/DDBJ whole genome shotgun (WGS) entry which is preliminary data.</text>
</comment>
<dbReference type="EMBL" id="RCUV01000024">
    <property type="protein sequence ID" value="RLP68063.1"/>
    <property type="molecule type" value="Genomic_DNA"/>
</dbReference>
<evidence type="ECO:0000259" key="5">
    <source>
        <dbReference type="Pfam" id="PF22725"/>
    </source>
</evidence>
<keyword evidence="3" id="KW-0520">NAD</keyword>
<dbReference type="RefSeq" id="WP_121674026.1">
    <property type="nucleotide sequence ID" value="NZ_BMXM01000015.1"/>
</dbReference>
<dbReference type="InterPro" id="IPR036291">
    <property type="entry name" value="NAD(P)-bd_dom_sf"/>
</dbReference>
<keyword evidence="7" id="KW-1185">Reference proteome</keyword>
<proteinExistence type="inferred from homology"/>
<dbReference type="PANTHER" id="PTHR22604">
    <property type="entry name" value="OXIDOREDUCTASES"/>
    <property type="match status" value="1"/>
</dbReference>
<dbReference type="AlphaFoldDB" id="A0A3L6ZJN4"/>